<dbReference type="GO" id="GO:0016874">
    <property type="term" value="F:ligase activity"/>
    <property type="evidence" value="ECO:0007669"/>
    <property type="project" value="UniProtKB-KW"/>
</dbReference>
<sequence>MKSFFILILGVFCDCVKTSALKPANTHITYESVILRELETEALPLVQRSNTEGGILKAPRVGSSNEVAIVVDITCDYLGRVFLNELENLGLHTVQIMSDYIARGLEWEYGVAPPEIFLSPREGHEEEWWQATIQEQFYCLTCCISESDSGIATAERIAAKLGARYASTLSPVRRHKWLLHETLKRNGLNACTQRLCVTIDDVRDFMTNIKDCQVVVKPARGVGSDGVSVCGTQEEAEIAFRNLQSTVRYAGNTTNSQVLLQKRLIGPEFAIDTVSRGEGSHKVVAVWRYEKHRLAPDAPRVYYCSELISDWPESICDAVIKALNATGHKAGPTHTELILDDTLGPTIVEINARFHNQNFPPITQHCLGLTQLRAAAIAASPRAESLWQNIPDRPPRFQGGGRIVHLVSYLEGHIESFNETLYHELISLPTVVDHDIYAQEPGQYLRRTVDVTTDAGWILLAADSKVQVDSDYETIINKMRSLYPSVTNKENTR</sequence>
<name>A0A7S3JTU7_9STRA</name>
<feature type="domain" description="ATP-grasp" evidence="6">
    <location>
        <begin position="180"/>
        <end position="380"/>
    </location>
</feature>
<evidence type="ECO:0000256" key="1">
    <source>
        <dbReference type="ARBA" id="ARBA00022598"/>
    </source>
</evidence>
<dbReference type="PROSITE" id="PS50975">
    <property type="entry name" value="ATP_GRASP"/>
    <property type="match status" value="1"/>
</dbReference>
<dbReference type="SUPFAM" id="SSF56059">
    <property type="entry name" value="Glutathione synthetase ATP-binding domain-like"/>
    <property type="match status" value="1"/>
</dbReference>
<dbReference type="PANTHER" id="PTHR43585">
    <property type="entry name" value="FUMIPYRROLE BIOSYNTHESIS PROTEIN C"/>
    <property type="match status" value="1"/>
</dbReference>
<evidence type="ECO:0000256" key="4">
    <source>
        <dbReference type="PROSITE-ProRule" id="PRU00409"/>
    </source>
</evidence>
<reference evidence="7" key="1">
    <citation type="submission" date="2021-01" db="EMBL/GenBank/DDBJ databases">
        <authorList>
            <person name="Corre E."/>
            <person name="Pelletier E."/>
            <person name="Niang G."/>
            <person name="Scheremetjew M."/>
            <person name="Finn R."/>
            <person name="Kale V."/>
            <person name="Holt S."/>
            <person name="Cochrane G."/>
            <person name="Meng A."/>
            <person name="Brown T."/>
            <person name="Cohen L."/>
        </authorList>
    </citation>
    <scope>NUCLEOTIDE SEQUENCE</scope>
    <source>
        <strain evidence="7">CCMP1510</strain>
    </source>
</reference>
<keyword evidence="1" id="KW-0436">Ligase</keyword>
<protein>
    <recommendedName>
        <fullName evidence="6">ATP-grasp domain-containing protein</fullName>
    </recommendedName>
</protein>
<organism evidence="7">
    <name type="scientific">Aureoumbra lagunensis</name>
    <dbReference type="NCBI Taxonomy" id="44058"/>
    <lineage>
        <taxon>Eukaryota</taxon>
        <taxon>Sar</taxon>
        <taxon>Stramenopiles</taxon>
        <taxon>Ochrophyta</taxon>
        <taxon>Pelagophyceae</taxon>
        <taxon>Pelagomonadales</taxon>
        <taxon>Aureoumbra</taxon>
    </lineage>
</organism>
<accession>A0A7S3JTU7</accession>
<dbReference type="EMBL" id="HBIJ01004813">
    <property type="protein sequence ID" value="CAE0362635.1"/>
    <property type="molecule type" value="Transcribed_RNA"/>
</dbReference>
<keyword evidence="2 4" id="KW-0547">Nucleotide-binding</keyword>
<gene>
    <name evidence="7" type="ORF">ALAG00032_LOCUS3376</name>
</gene>
<evidence type="ECO:0000256" key="2">
    <source>
        <dbReference type="ARBA" id="ARBA00022741"/>
    </source>
</evidence>
<evidence type="ECO:0000259" key="6">
    <source>
        <dbReference type="PROSITE" id="PS50975"/>
    </source>
</evidence>
<dbReference type="InterPro" id="IPR011761">
    <property type="entry name" value="ATP-grasp"/>
</dbReference>
<feature type="chain" id="PRO_5031477497" description="ATP-grasp domain-containing protein" evidence="5">
    <location>
        <begin position="21"/>
        <end position="493"/>
    </location>
</feature>
<keyword evidence="3 4" id="KW-0067">ATP-binding</keyword>
<evidence type="ECO:0000313" key="7">
    <source>
        <dbReference type="EMBL" id="CAE0362635.1"/>
    </source>
</evidence>
<feature type="signal peptide" evidence="5">
    <location>
        <begin position="1"/>
        <end position="20"/>
    </location>
</feature>
<dbReference type="GO" id="GO:0005524">
    <property type="term" value="F:ATP binding"/>
    <property type="evidence" value="ECO:0007669"/>
    <property type="project" value="UniProtKB-UniRule"/>
</dbReference>
<evidence type="ECO:0000256" key="5">
    <source>
        <dbReference type="SAM" id="SignalP"/>
    </source>
</evidence>
<keyword evidence="5" id="KW-0732">Signal</keyword>
<dbReference type="Gene3D" id="3.30.470.20">
    <property type="entry name" value="ATP-grasp fold, B domain"/>
    <property type="match status" value="1"/>
</dbReference>
<dbReference type="InterPro" id="IPR052032">
    <property type="entry name" value="ATP-dep_AA_Ligase"/>
</dbReference>
<dbReference type="PANTHER" id="PTHR43585:SF2">
    <property type="entry name" value="ATP-GRASP ENZYME FSQD"/>
    <property type="match status" value="1"/>
</dbReference>
<dbReference type="Pfam" id="PF13535">
    <property type="entry name" value="ATP-grasp_4"/>
    <property type="match status" value="1"/>
</dbReference>
<evidence type="ECO:0000256" key="3">
    <source>
        <dbReference type="ARBA" id="ARBA00022840"/>
    </source>
</evidence>
<dbReference type="AlphaFoldDB" id="A0A7S3JTU7"/>
<proteinExistence type="predicted"/>
<dbReference type="GO" id="GO:0046872">
    <property type="term" value="F:metal ion binding"/>
    <property type="evidence" value="ECO:0007669"/>
    <property type="project" value="InterPro"/>
</dbReference>